<dbReference type="EMBL" id="LXQA010230130">
    <property type="protein sequence ID" value="MCI36071.1"/>
    <property type="molecule type" value="Genomic_DNA"/>
</dbReference>
<proteinExistence type="predicted"/>
<accession>A0A392RHL5</accession>
<reference evidence="1 2" key="1">
    <citation type="journal article" date="2018" name="Front. Plant Sci.">
        <title>Red Clover (Trifolium pratense) and Zigzag Clover (T. medium) - A Picture of Genomic Similarities and Differences.</title>
        <authorList>
            <person name="Dluhosova J."/>
            <person name="Istvanek J."/>
            <person name="Nedelnik J."/>
            <person name="Repkova J."/>
        </authorList>
    </citation>
    <scope>NUCLEOTIDE SEQUENCE [LARGE SCALE GENOMIC DNA]</scope>
    <source>
        <strain evidence="2">cv. 10/8</strain>
        <tissue evidence="1">Leaf</tissue>
    </source>
</reference>
<dbReference type="Proteomes" id="UP000265520">
    <property type="component" value="Unassembled WGS sequence"/>
</dbReference>
<feature type="non-terminal residue" evidence="1">
    <location>
        <position position="1"/>
    </location>
</feature>
<comment type="caution">
    <text evidence="1">The sequence shown here is derived from an EMBL/GenBank/DDBJ whole genome shotgun (WGS) entry which is preliminary data.</text>
</comment>
<sequence length="50" mass="5473">DCSSCLSLVVDDPVPLIGGTAKPSLDEEFLRMHPEKKVGTKNIDGKNFRD</sequence>
<evidence type="ECO:0000313" key="2">
    <source>
        <dbReference type="Proteomes" id="UP000265520"/>
    </source>
</evidence>
<keyword evidence="2" id="KW-1185">Reference proteome</keyword>
<name>A0A392RHL5_9FABA</name>
<dbReference type="AlphaFoldDB" id="A0A392RHL5"/>
<organism evidence="1 2">
    <name type="scientific">Trifolium medium</name>
    <dbReference type="NCBI Taxonomy" id="97028"/>
    <lineage>
        <taxon>Eukaryota</taxon>
        <taxon>Viridiplantae</taxon>
        <taxon>Streptophyta</taxon>
        <taxon>Embryophyta</taxon>
        <taxon>Tracheophyta</taxon>
        <taxon>Spermatophyta</taxon>
        <taxon>Magnoliopsida</taxon>
        <taxon>eudicotyledons</taxon>
        <taxon>Gunneridae</taxon>
        <taxon>Pentapetalae</taxon>
        <taxon>rosids</taxon>
        <taxon>fabids</taxon>
        <taxon>Fabales</taxon>
        <taxon>Fabaceae</taxon>
        <taxon>Papilionoideae</taxon>
        <taxon>50 kb inversion clade</taxon>
        <taxon>NPAAA clade</taxon>
        <taxon>Hologalegina</taxon>
        <taxon>IRL clade</taxon>
        <taxon>Trifolieae</taxon>
        <taxon>Trifolium</taxon>
    </lineage>
</organism>
<protein>
    <submittedName>
        <fullName evidence="1">Uncharacterized protein</fullName>
    </submittedName>
</protein>
<evidence type="ECO:0000313" key="1">
    <source>
        <dbReference type="EMBL" id="MCI36071.1"/>
    </source>
</evidence>